<proteinExistence type="predicted"/>
<name>A0A0K1PFD8_9BACT</name>
<dbReference type="KEGG" id="vin:AKJ08_2538"/>
<keyword evidence="1" id="KW-0812">Transmembrane</keyword>
<evidence type="ECO:0000313" key="3">
    <source>
        <dbReference type="Proteomes" id="UP000055590"/>
    </source>
</evidence>
<organism evidence="2 3">
    <name type="scientific">Vulgatibacter incomptus</name>
    <dbReference type="NCBI Taxonomy" id="1391653"/>
    <lineage>
        <taxon>Bacteria</taxon>
        <taxon>Pseudomonadati</taxon>
        <taxon>Myxococcota</taxon>
        <taxon>Myxococcia</taxon>
        <taxon>Myxococcales</taxon>
        <taxon>Cystobacterineae</taxon>
        <taxon>Vulgatibacteraceae</taxon>
        <taxon>Vulgatibacter</taxon>
    </lineage>
</organism>
<keyword evidence="1" id="KW-1133">Transmembrane helix</keyword>
<protein>
    <submittedName>
        <fullName evidence="2">Uncharacterized protein</fullName>
    </submittedName>
</protein>
<keyword evidence="1" id="KW-0472">Membrane</keyword>
<feature type="transmembrane region" description="Helical" evidence="1">
    <location>
        <begin position="75"/>
        <end position="97"/>
    </location>
</feature>
<accession>A0A0K1PFD8</accession>
<sequence>MRLFPTLGFRLALVYGAAGLSLEVLHHHLPESIYRRTSDVLCALPSWLIATLGFDSTLNAAMATGRLPAWLAGTAVPLVGVASILLLSLGVGLLWTFGGAIGSLKHR</sequence>
<dbReference type="AlphaFoldDB" id="A0A0K1PFD8"/>
<keyword evidence="3" id="KW-1185">Reference proteome</keyword>
<evidence type="ECO:0000256" key="1">
    <source>
        <dbReference type="SAM" id="Phobius"/>
    </source>
</evidence>
<dbReference type="EMBL" id="CP012332">
    <property type="protein sequence ID" value="AKU92151.1"/>
    <property type="molecule type" value="Genomic_DNA"/>
</dbReference>
<evidence type="ECO:0000313" key="2">
    <source>
        <dbReference type="EMBL" id="AKU92151.1"/>
    </source>
</evidence>
<reference evidence="2 3" key="1">
    <citation type="submission" date="2015-08" db="EMBL/GenBank/DDBJ databases">
        <authorList>
            <person name="Babu N.S."/>
            <person name="Beckwith C.J."/>
            <person name="Beseler K.G."/>
            <person name="Brison A."/>
            <person name="Carone J.V."/>
            <person name="Caskin T.P."/>
            <person name="Diamond M."/>
            <person name="Durham M.E."/>
            <person name="Foxe J.M."/>
            <person name="Go M."/>
            <person name="Henderson B.A."/>
            <person name="Jones I.B."/>
            <person name="McGettigan J.A."/>
            <person name="Micheletti S.J."/>
            <person name="Nasrallah M.E."/>
            <person name="Ortiz D."/>
            <person name="Piller C.R."/>
            <person name="Privatt S.R."/>
            <person name="Schneider S.L."/>
            <person name="Sharp S."/>
            <person name="Smith T.C."/>
            <person name="Stanton J.D."/>
            <person name="Ullery H.E."/>
            <person name="Wilson R.J."/>
            <person name="Serrano M.G."/>
            <person name="Buck G."/>
            <person name="Lee V."/>
            <person name="Wang Y."/>
            <person name="Carvalho R."/>
            <person name="Voegtly L."/>
            <person name="Shi R."/>
            <person name="Duckworth R."/>
            <person name="Johnson A."/>
            <person name="Loviza R."/>
            <person name="Walstead R."/>
            <person name="Shah Z."/>
            <person name="Kiflezghi M."/>
            <person name="Wade K."/>
            <person name="Ball S.L."/>
            <person name="Bradley K.W."/>
            <person name="Asai D.J."/>
            <person name="Bowman C.A."/>
            <person name="Russell D.A."/>
            <person name="Pope W.H."/>
            <person name="Jacobs-Sera D."/>
            <person name="Hendrix R.W."/>
            <person name="Hatfull G.F."/>
        </authorList>
    </citation>
    <scope>NUCLEOTIDE SEQUENCE [LARGE SCALE GENOMIC DNA]</scope>
    <source>
        <strain evidence="2 3">DSM 27710</strain>
    </source>
</reference>
<gene>
    <name evidence="2" type="ORF">AKJ08_2538</name>
</gene>
<dbReference type="Proteomes" id="UP000055590">
    <property type="component" value="Chromosome"/>
</dbReference>
<dbReference type="RefSeq" id="WP_050726363.1">
    <property type="nucleotide sequence ID" value="NZ_CP012332.1"/>
</dbReference>